<dbReference type="Proteomes" id="UP001596244">
    <property type="component" value="Unassembled WGS sequence"/>
</dbReference>
<evidence type="ECO:0000313" key="3">
    <source>
        <dbReference type="EMBL" id="MFC6146402.1"/>
    </source>
</evidence>
<reference evidence="4" key="1">
    <citation type="journal article" date="2019" name="Int. J. Syst. Evol. Microbiol.">
        <title>The Global Catalogue of Microorganisms (GCM) 10K type strain sequencing project: providing services to taxonomists for standard genome sequencing and annotation.</title>
        <authorList>
            <consortium name="The Broad Institute Genomics Platform"/>
            <consortium name="The Broad Institute Genome Sequencing Center for Infectious Disease"/>
            <person name="Wu L."/>
            <person name="Ma J."/>
        </authorList>
    </citation>
    <scope>NUCLEOTIDE SEQUENCE [LARGE SCALE GENOMIC DNA]</scope>
    <source>
        <strain evidence="4">CCUG 51943</strain>
    </source>
</reference>
<keyword evidence="2" id="KW-0812">Transmembrane</keyword>
<sequence length="282" mass="29969">MTTPSHNSGHWPELEGRIPPQPQPQQQPQPQHPQQQPPHTEYAAKVRDLGSKVGGGTRALGRQAQATFAQTRGKIDTPANRARLAQTRTLPLPTKVYGGSALLIILLALFPWYYVSMTHRAAINMGFWGSSVGESAITGAFNGFGFGAMMSGMRATGSRDSYSEETMIHGLLMIATILAIVGLIAAAVVVHRRNARVGNIVAVATGVLYAGYLLSTLDGRLWSGSINAADSQAARQANPMAALSSSATTADSPLIYVVILCALVAAGLGAWQLWQAREAGRR</sequence>
<keyword evidence="2" id="KW-1133">Transmembrane helix</keyword>
<feature type="transmembrane region" description="Helical" evidence="2">
    <location>
        <begin position="168"/>
        <end position="190"/>
    </location>
</feature>
<comment type="caution">
    <text evidence="3">The sequence shown here is derived from an EMBL/GenBank/DDBJ whole genome shotgun (WGS) entry which is preliminary data.</text>
</comment>
<accession>A0ABW1QC90</accession>
<feature type="transmembrane region" description="Helical" evidence="2">
    <location>
        <begin position="197"/>
        <end position="215"/>
    </location>
</feature>
<evidence type="ECO:0000313" key="4">
    <source>
        <dbReference type="Proteomes" id="UP001596244"/>
    </source>
</evidence>
<feature type="transmembrane region" description="Helical" evidence="2">
    <location>
        <begin position="254"/>
        <end position="274"/>
    </location>
</feature>
<dbReference type="RefSeq" id="WP_377000908.1">
    <property type="nucleotide sequence ID" value="NZ_JBHSQE010000003.1"/>
</dbReference>
<protein>
    <recommendedName>
        <fullName evidence="5">ABC transporter permease</fullName>
    </recommendedName>
</protein>
<proteinExistence type="predicted"/>
<feature type="region of interest" description="Disordered" evidence="1">
    <location>
        <begin position="1"/>
        <end position="41"/>
    </location>
</feature>
<evidence type="ECO:0000256" key="2">
    <source>
        <dbReference type="SAM" id="Phobius"/>
    </source>
</evidence>
<gene>
    <name evidence="3" type="ORF">ACFPUZ_06230</name>
</gene>
<keyword evidence="2" id="KW-0472">Membrane</keyword>
<name>A0ABW1QC90_9CORY</name>
<feature type="transmembrane region" description="Helical" evidence="2">
    <location>
        <begin position="127"/>
        <end position="148"/>
    </location>
</feature>
<feature type="transmembrane region" description="Helical" evidence="2">
    <location>
        <begin position="96"/>
        <end position="115"/>
    </location>
</feature>
<dbReference type="EMBL" id="JBHSQE010000003">
    <property type="protein sequence ID" value="MFC6146402.1"/>
    <property type="molecule type" value="Genomic_DNA"/>
</dbReference>
<evidence type="ECO:0000256" key="1">
    <source>
        <dbReference type="SAM" id="MobiDB-lite"/>
    </source>
</evidence>
<feature type="compositionally biased region" description="Pro residues" evidence="1">
    <location>
        <begin position="19"/>
        <end position="31"/>
    </location>
</feature>
<organism evidence="3 4">
    <name type="scientific">Corynebacterium nasicanis</name>
    <dbReference type="NCBI Taxonomy" id="1448267"/>
    <lineage>
        <taxon>Bacteria</taxon>
        <taxon>Bacillati</taxon>
        <taxon>Actinomycetota</taxon>
        <taxon>Actinomycetes</taxon>
        <taxon>Mycobacteriales</taxon>
        <taxon>Corynebacteriaceae</taxon>
        <taxon>Corynebacterium</taxon>
    </lineage>
</organism>
<evidence type="ECO:0008006" key="5">
    <source>
        <dbReference type="Google" id="ProtNLM"/>
    </source>
</evidence>
<keyword evidence="4" id="KW-1185">Reference proteome</keyword>